<keyword evidence="7" id="KW-0458">Lysosome</keyword>
<evidence type="ECO:0008006" key="15">
    <source>
        <dbReference type="Google" id="ProtNLM"/>
    </source>
</evidence>
<comment type="similarity">
    <text evidence="1">Belongs to the GLMP family.</text>
</comment>
<keyword evidence="3 12" id="KW-0732">Signal</keyword>
<keyword evidence="14" id="KW-1185">Reference proteome</keyword>
<evidence type="ECO:0000256" key="3">
    <source>
        <dbReference type="ARBA" id="ARBA00022729"/>
    </source>
</evidence>
<evidence type="ECO:0000256" key="9">
    <source>
        <dbReference type="ARBA" id="ARBA00024189"/>
    </source>
</evidence>
<comment type="subunit">
    <text evidence="10">Interacts (via lumenal domain) with lysosomal protein MFSD1; the interaction starts while both proteins are still in the endoplasmic reticulum and is required for stabilization of MFSD1 in lysosomes but has no direct effect on its targeting to lysosomes or transporter activity.</text>
</comment>
<reference evidence="13" key="1">
    <citation type="submission" date="2022-03" db="EMBL/GenBank/DDBJ databases">
        <authorList>
            <person name="Martin H S."/>
        </authorList>
    </citation>
    <scope>NUCLEOTIDE SEQUENCE</scope>
</reference>
<accession>A0ABN8IE99</accession>
<keyword evidence="2 11" id="KW-0812">Transmembrane</keyword>
<evidence type="ECO:0000256" key="2">
    <source>
        <dbReference type="ARBA" id="ARBA00022692"/>
    </source>
</evidence>
<name>A0ABN8IE99_9NEOP</name>
<feature type="non-terminal residue" evidence="13">
    <location>
        <position position="1"/>
    </location>
</feature>
<dbReference type="Pfam" id="PF15065">
    <property type="entry name" value="NCU-G1"/>
    <property type="match status" value="2"/>
</dbReference>
<dbReference type="PANTHER" id="PTHR31981:SF1">
    <property type="entry name" value="GLYCOSYLATED LYSOSOMAL MEMBRANE PROTEIN"/>
    <property type="match status" value="1"/>
</dbReference>
<keyword evidence="4 11" id="KW-1133">Transmembrane helix</keyword>
<evidence type="ECO:0000313" key="14">
    <source>
        <dbReference type="Proteomes" id="UP000837857"/>
    </source>
</evidence>
<keyword evidence="5 11" id="KW-0472">Membrane</keyword>
<protein>
    <recommendedName>
        <fullName evidence="15">Lysosomal protein NCU-G1</fullName>
    </recommendedName>
</protein>
<evidence type="ECO:0000256" key="4">
    <source>
        <dbReference type="ARBA" id="ARBA00022989"/>
    </source>
</evidence>
<evidence type="ECO:0000256" key="6">
    <source>
        <dbReference type="ARBA" id="ARBA00023180"/>
    </source>
</evidence>
<evidence type="ECO:0000256" key="1">
    <source>
        <dbReference type="ARBA" id="ARBA00010599"/>
    </source>
</evidence>
<proteinExistence type="inferred from homology"/>
<evidence type="ECO:0000256" key="7">
    <source>
        <dbReference type="ARBA" id="ARBA00023228"/>
    </source>
</evidence>
<organism evidence="13 14">
    <name type="scientific">Iphiclides podalirius</name>
    <name type="common">scarce swallowtail</name>
    <dbReference type="NCBI Taxonomy" id="110791"/>
    <lineage>
        <taxon>Eukaryota</taxon>
        <taxon>Metazoa</taxon>
        <taxon>Ecdysozoa</taxon>
        <taxon>Arthropoda</taxon>
        <taxon>Hexapoda</taxon>
        <taxon>Insecta</taxon>
        <taxon>Pterygota</taxon>
        <taxon>Neoptera</taxon>
        <taxon>Endopterygota</taxon>
        <taxon>Lepidoptera</taxon>
        <taxon>Glossata</taxon>
        <taxon>Ditrysia</taxon>
        <taxon>Papilionoidea</taxon>
        <taxon>Papilionidae</taxon>
        <taxon>Papilioninae</taxon>
        <taxon>Iphiclides</taxon>
    </lineage>
</organism>
<dbReference type="Proteomes" id="UP000837857">
    <property type="component" value="Chromosome 19"/>
</dbReference>
<evidence type="ECO:0000313" key="13">
    <source>
        <dbReference type="EMBL" id="CAH2049587.1"/>
    </source>
</evidence>
<feature type="chain" id="PRO_5047439496" description="Lysosomal protein NCU-G1" evidence="12">
    <location>
        <begin position="25"/>
        <end position="351"/>
    </location>
</feature>
<evidence type="ECO:0000256" key="5">
    <source>
        <dbReference type="ARBA" id="ARBA00023136"/>
    </source>
</evidence>
<sequence length="351" mass="39073">MFPTTIAVIFIVVIISLLQTTSYAQDRTLISKVNPGCLDCNEDTTLVYVKAVGHSDTIHQIWDFTRGAPTMIFVIAGVNSSIEVGWDGMKPNKFVMSEKPHYSFATAMDKLYEYNDLSDIGRIDWHMPQRIQTLKGVAWRMQDSTLTSKEAMVRMQGTLRDGYRRGIIDIKLDMLPYRDSAAQLPHLIHTANSTSVDVSLVNVTTSRHYNSSRFALRVLLASTDPSGGSMRTVTRKSLDDEHTPGVFEIIEIKTPESFENNAGGFVQFRPIAYTQSERGVASSTVAHITDLERSFTIGYGSPPMESFSSLVIAIISVGLGVPVVLAMSGVVYVLLRRRRQRNTPARLTEED</sequence>
<evidence type="ECO:0000256" key="12">
    <source>
        <dbReference type="SAM" id="SignalP"/>
    </source>
</evidence>
<feature type="signal peptide" evidence="12">
    <location>
        <begin position="1"/>
        <end position="24"/>
    </location>
</feature>
<comment type="function">
    <text evidence="8">Required to protect lysosomal transporter MFSD1 from lysosomal proteolysis and for MFSD1 lysosomal localization.</text>
</comment>
<dbReference type="EMBL" id="OW152831">
    <property type="protein sequence ID" value="CAH2049587.1"/>
    <property type="molecule type" value="Genomic_DNA"/>
</dbReference>
<evidence type="ECO:0000256" key="10">
    <source>
        <dbReference type="ARBA" id="ARBA00044960"/>
    </source>
</evidence>
<dbReference type="PANTHER" id="PTHR31981">
    <property type="entry name" value="GLYCOSYLATED LYSOSOMAL MEMBRANE PROTEIN"/>
    <property type="match status" value="1"/>
</dbReference>
<comment type="subcellular location">
    <subcellularLocation>
        <location evidence="9">Lysosome membrane</location>
        <topology evidence="9">Single-pass type I membrane protein</topology>
        <orientation evidence="9">Lumenal side</orientation>
    </subcellularLocation>
</comment>
<evidence type="ECO:0000256" key="11">
    <source>
        <dbReference type="SAM" id="Phobius"/>
    </source>
</evidence>
<keyword evidence="6" id="KW-0325">Glycoprotein</keyword>
<dbReference type="InterPro" id="IPR029382">
    <property type="entry name" value="NCU-G1"/>
</dbReference>
<gene>
    <name evidence="13" type="ORF">IPOD504_LOCUS6943</name>
</gene>
<evidence type="ECO:0000256" key="8">
    <source>
        <dbReference type="ARBA" id="ARBA00024176"/>
    </source>
</evidence>
<feature type="transmembrane region" description="Helical" evidence="11">
    <location>
        <begin position="310"/>
        <end position="335"/>
    </location>
</feature>